<dbReference type="InterPro" id="IPR018392">
    <property type="entry name" value="LysM"/>
</dbReference>
<dbReference type="SMART" id="SM00257">
    <property type="entry name" value="LysM"/>
    <property type="match status" value="1"/>
</dbReference>
<gene>
    <name evidence="3" type="ORF">KM312_09695</name>
</gene>
<feature type="compositionally biased region" description="Low complexity" evidence="1">
    <location>
        <begin position="306"/>
        <end position="319"/>
    </location>
</feature>
<feature type="domain" description="LysM" evidence="2">
    <location>
        <begin position="345"/>
        <end position="387"/>
    </location>
</feature>
<organism evidence="3 4">
    <name type="scientific">Hydrogenibacillus schlegelii</name>
    <name type="common">Bacillus schlegelii</name>
    <dbReference type="NCBI Taxonomy" id="1484"/>
    <lineage>
        <taxon>Bacteria</taxon>
        <taxon>Bacillati</taxon>
        <taxon>Bacillota</taxon>
        <taxon>Bacilli</taxon>
        <taxon>Bacillales</taxon>
        <taxon>Bacillales Family X. Incertae Sedis</taxon>
        <taxon>Hydrogenibacillus</taxon>
    </lineage>
</organism>
<feature type="compositionally biased region" description="Low complexity" evidence="1">
    <location>
        <begin position="200"/>
        <end position="215"/>
    </location>
</feature>
<evidence type="ECO:0000256" key="1">
    <source>
        <dbReference type="SAM" id="MobiDB-lite"/>
    </source>
</evidence>
<dbReference type="AlphaFoldDB" id="A0A947CYR2"/>
<proteinExistence type="predicted"/>
<dbReference type="InterPro" id="IPR036779">
    <property type="entry name" value="LysM_dom_sf"/>
</dbReference>
<evidence type="ECO:0000313" key="3">
    <source>
        <dbReference type="EMBL" id="MBT9282897.1"/>
    </source>
</evidence>
<dbReference type="SUPFAM" id="SSF54106">
    <property type="entry name" value="LysM domain"/>
    <property type="match status" value="1"/>
</dbReference>
<protein>
    <submittedName>
        <fullName evidence="3">LysM peptidoglycan-binding domain-containing protein</fullName>
    </submittedName>
</protein>
<sequence length="394" mass="41599">MDAVQDAVRRVTFELKERIPLDVPLEDIEGMERVELIPDVELIDEGKHLRLRGHLAFTAEYRAGAGEGDVRPDVLDEAVTPKKARKGHVYYRIPVDIAFGRERVDESGVELIIQDLAYELLSPNRLLIRAVIDLEGVSAEGYVQPVQAEREDVFEATSHWPHPVYTAGEEATPGPFGWIEELPPSGAEPSLENAGDASEPEAFPESPPTSESEAAVAGADRPPESGAAPDASPAPGPAGAPYGDAPEAPKEARSGGGRPEAGRPAGSEPILVPASGGPAGPPDAFGAVGRGPCVEPGHGEAPAVGPAASTTDAAEADSPSGADSPGSLWTRLFGTKEGGRRPLIWHFVREPETLETIAERYGVAPEAIRAANRAANDLRPGMRLLIPDAPGRRR</sequence>
<dbReference type="Pfam" id="PF20918">
    <property type="entry name" value="SPOCS_spoVID-N"/>
    <property type="match status" value="1"/>
</dbReference>
<feature type="region of interest" description="Disordered" evidence="1">
    <location>
        <begin position="164"/>
        <end position="328"/>
    </location>
</feature>
<dbReference type="Pfam" id="PF01476">
    <property type="entry name" value="LysM"/>
    <property type="match status" value="1"/>
</dbReference>
<reference evidence="3" key="1">
    <citation type="journal article" date="2021" name="Microbiology">
        <title>Metagenomic Analysis of the Microbial Community in the Underground Coal Fire Area (Kemerovo Region, Russia) Revealed Predominance of Thermophilic Members of the Phyla Deinococcus-thermus, Aquificae, and Firmicutes.</title>
        <authorList>
            <person name="Kadnikov V."/>
            <person name="Mardanov A.V."/>
            <person name="Beletsky A.V."/>
            <person name="Karnachuk O.V."/>
            <person name="Ravin N.V."/>
        </authorList>
    </citation>
    <scope>NUCLEOTIDE SEQUENCE</scope>
    <source>
        <strain evidence="3">RBS10-49</strain>
    </source>
</reference>
<name>A0A947CYR2_HYDSH</name>
<accession>A0A947CYR2</accession>
<evidence type="ECO:0000313" key="4">
    <source>
        <dbReference type="Proteomes" id="UP000748108"/>
    </source>
</evidence>
<dbReference type="EMBL" id="JAHHQF010000070">
    <property type="protein sequence ID" value="MBT9282897.1"/>
    <property type="molecule type" value="Genomic_DNA"/>
</dbReference>
<dbReference type="InterPro" id="IPR048862">
    <property type="entry name" value="SPOCS_spoVID_N"/>
</dbReference>
<comment type="caution">
    <text evidence="3">The sequence shown here is derived from an EMBL/GenBank/DDBJ whole genome shotgun (WGS) entry which is preliminary data.</text>
</comment>
<evidence type="ECO:0000259" key="2">
    <source>
        <dbReference type="SMART" id="SM00257"/>
    </source>
</evidence>
<dbReference type="Proteomes" id="UP000748108">
    <property type="component" value="Unassembled WGS sequence"/>
</dbReference>
<dbReference type="Gene3D" id="3.10.350.10">
    <property type="entry name" value="LysM domain"/>
    <property type="match status" value="1"/>
</dbReference>